<evidence type="ECO:0000313" key="2">
    <source>
        <dbReference type="Proteomes" id="UP000078046"/>
    </source>
</evidence>
<accession>A0A177B7M9</accession>
<sequence length="164" mass="20071">MKQLPVKTEKTRKYQQRQKILLYELCEKLRIINQVHKQSIKEINRQIRKFKIDHVDWNVEAIAKLTIQEEAKSLDVERQNFKQFLNGICTKKVNFENMRQWKGDDKKCTPCFQKINNEHDITNINDFHHKRQYLTKKVTFSIKEERRKDSIDELKHWYALFYCI</sequence>
<keyword evidence="2" id="KW-1185">Reference proteome</keyword>
<evidence type="ECO:0000313" key="1">
    <source>
        <dbReference type="EMBL" id="OAF69653.1"/>
    </source>
</evidence>
<dbReference type="Proteomes" id="UP000078046">
    <property type="component" value="Unassembled WGS sequence"/>
</dbReference>
<protein>
    <submittedName>
        <fullName evidence="1">Uncharacterized protein</fullName>
    </submittedName>
</protein>
<reference evidence="1 2" key="1">
    <citation type="submission" date="2016-04" db="EMBL/GenBank/DDBJ databases">
        <title>The genome of Intoshia linei affirms orthonectids as highly simplified spiralians.</title>
        <authorList>
            <person name="Mikhailov K.V."/>
            <person name="Slusarev G.S."/>
            <person name="Nikitin M.A."/>
            <person name="Logacheva M.D."/>
            <person name="Penin A."/>
            <person name="Aleoshin V."/>
            <person name="Panchin Y.V."/>
        </authorList>
    </citation>
    <scope>NUCLEOTIDE SEQUENCE [LARGE SCALE GENOMIC DNA]</scope>
    <source>
        <strain evidence="1">Intl2013</strain>
        <tissue evidence="1">Whole animal</tissue>
    </source>
</reference>
<organism evidence="1 2">
    <name type="scientific">Intoshia linei</name>
    <dbReference type="NCBI Taxonomy" id="1819745"/>
    <lineage>
        <taxon>Eukaryota</taxon>
        <taxon>Metazoa</taxon>
        <taxon>Spiralia</taxon>
        <taxon>Lophotrochozoa</taxon>
        <taxon>Mesozoa</taxon>
        <taxon>Orthonectida</taxon>
        <taxon>Rhopaluridae</taxon>
        <taxon>Intoshia</taxon>
    </lineage>
</organism>
<dbReference type="EMBL" id="LWCA01000248">
    <property type="protein sequence ID" value="OAF69653.1"/>
    <property type="molecule type" value="Genomic_DNA"/>
</dbReference>
<name>A0A177B7M9_9BILA</name>
<dbReference type="AlphaFoldDB" id="A0A177B7M9"/>
<comment type="caution">
    <text evidence="1">The sequence shown here is derived from an EMBL/GenBank/DDBJ whole genome shotgun (WGS) entry which is preliminary data.</text>
</comment>
<gene>
    <name evidence="1" type="ORF">A3Q56_02587</name>
</gene>
<proteinExistence type="predicted"/>